<evidence type="ECO:0000259" key="5">
    <source>
        <dbReference type="Pfam" id="PF23770"/>
    </source>
</evidence>
<accession>X6P5C1</accession>
<evidence type="ECO:0000256" key="2">
    <source>
        <dbReference type="ARBA" id="ARBA00022737"/>
    </source>
</evidence>
<dbReference type="SMART" id="SM00320">
    <property type="entry name" value="WD40"/>
    <property type="match status" value="6"/>
</dbReference>
<dbReference type="SUPFAM" id="SSF50978">
    <property type="entry name" value="WD40 repeat-like"/>
    <property type="match status" value="1"/>
</dbReference>
<organism evidence="6 7">
    <name type="scientific">Reticulomyxa filosa</name>
    <dbReference type="NCBI Taxonomy" id="46433"/>
    <lineage>
        <taxon>Eukaryota</taxon>
        <taxon>Sar</taxon>
        <taxon>Rhizaria</taxon>
        <taxon>Retaria</taxon>
        <taxon>Foraminifera</taxon>
        <taxon>Monothalamids</taxon>
        <taxon>Reticulomyxidae</taxon>
        <taxon>Reticulomyxa</taxon>
    </lineage>
</organism>
<dbReference type="InterPro" id="IPR036322">
    <property type="entry name" value="WD40_repeat_dom_sf"/>
</dbReference>
<evidence type="ECO:0000256" key="3">
    <source>
        <dbReference type="PROSITE-ProRule" id="PRU00221"/>
    </source>
</evidence>
<evidence type="ECO:0000256" key="1">
    <source>
        <dbReference type="ARBA" id="ARBA00022574"/>
    </source>
</evidence>
<feature type="repeat" description="WD" evidence="3">
    <location>
        <begin position="137"/>
        <end position="178"/>
    </location>
</feature>
<keyword evidence="4" id="KW-0812">Transmembrane</keyword>
<evidence type="ECO:0000256" key="4">
    <source>
        <dbReference type="SAM" id="Phobius"/>
    </source>
</evidence>
<dbReference type="InterPro" id="IPR001680">
    <property type="entry name" value="WD40_rpt"/>
</dbReference>
<keyword evidence="4" id="KW-0472">Membrane</keyword>
<keyword evidence="7" id="KW-1185">Reference proteome</keyword>
<feature type="repeat" description="WD" evidence="3">
    <location>
        <begin position="95"/>
        <end position="136"/>
    </location>
</feature>
<dbReference type="InterPro" id="IPR015943">
    <property type="entry name" value="WD40/YVTN_repeat-like_dom_sf"/>
</dbReference>
<dbReference type="Proteomes" id="UP000023152">
    <property type="component" value="Unassembled WGS sequence"/>
</dbReference>
<dbReference type="AlphaFoldDB" id="X6P5C1"/>
<name>X6P5C1_RETFI</name>
<dbReference type="PANTHER" id="PTHR19879:SF9">
    <property type="entry name" value="TRANSCRIPTION INITIATION FACTOR TFIID SUBUNIT 5"/>
    <property type="match status" value="1"/>
</dbReference>
<sequence length="444" mass="50247">MREYFKPSNGLTGHLENVNSAKFSVDGTKLVSSSNDQTIRIWDIKSSKEIQLLRGHFGSVTHAQFSPDGKLVVSCGQDDTIRLWNLKSGNELMILKGHFNGLTSVQFSPEGTFIVSSSSDGIIRIWDVNSGILLKKLERHTNAILNVEFSPDGQYLVSSSADTTIGIWNIKIGENTVKKASFSSDGKFIVSCSSDKTIRIWNAQTGLEIAKFETSDEIRGETNDVRFLSDSQTIVACGSNGIQFWDVKLKVVIQYIESYYYRSMLGMDISSDGNTVAISCAEVIQLFEKMVLYTKKSKKSEYLGTFVFTIYCIIIATSIDFITFLTSNRYITFFVTIKQCKNHLELHISQLSCATEIRNNLLQANKGSGLYDLEQSLRLHKDNYCAKFWGGGTRRALEENLPLKYPQYNWIRDALKDQKCGQDRYSTISMYVNQERQQIYNKKL</sequence>
<dbReference type="PROSITE" id="PS00678">
    <property type="entry name" value="WD_REPEATS_1"/>
    <property type="match status" value="5"/>
</dbReference>
<dbReference type="Gene3D" id="2.130.10.10">
    <property type="entry name" value="YVTN repeat-like/Quinoprotein amine dehydrogenase"/>
    <property type="match status" value="2"/>
</dbReference>
<keyword evidence="2" id="KW-0677">Repeat</keyword>
<dbReference type="PROSITE" id="PS50082">
    <property type="entry name" value="WD_REPEATS_2"/>
    <property type="match status" value="5"/>
</dbReference>
<dbReference type="InterPro" id="IPR056432">
    <property type="entry name" value="Beta-prop_GEMI5_1st"/>
</dbReference>
<dbReference type="PANTHER" id="PTHR19879">
    <property type="entry name" value="TRANSCRIPTION INITIATION FACTOR TFIID"/>
    <property type="match status" value="1"/>
</dbReference>
<feature type="repeat" description="WD" evidence="3">
    <location>
        <begin position="11"/>
        <end position="52"/>
    </location>
</feature>
<reference evidence="6 7" key="1">
    <citation type="journal article" date="2013" name="Curr. Biol.">
        <title>The Genome of the Foraminiferan Reticulomyxa filosa.</title>
        <authorList>
            <person name="Glockner G."/>
            <person name="Hulsmann N."/>
            <person name="Schleicher M."/>
            <person name="Noegel A.A."/>
            <person name="Eichinger L."/>
            <person name="Gallinger C."/>
            <person name="Pawlowski J."/>
            <person name="Sierra R."/>
            <person name="Euteneuer U."/>
            <person name="Pillet L."/>
            <person name="Moustafa A."/>
            <person name="Platzer M."/>
            <person name="Groth M."/>
            <person name="Szafranski K."/>
            <person name="Schliwa M."/>
        </authorList>
    </citation>
    <scope>NUCLEOTIDE SEQUENCE [LARGE SCALE GENOMIC DNA]</scope>
</reference>
<dbReference type="PRINTS" id="PR00320">
    <property type="entry name" value="GPROTEINBRPT"/>
</dbReference>
<dbReference type="InterPro" id="IPR020472">
    <property type="entry name" value="WD40_PAC1"/>
</dbReference>
<proteinExistence type="predicted"/>
<evidence type="ECO:0000313" key="6">
    <source>
        <dbReference type="EMBL" id="ETO32797.1"/>
    </source>
</evidence>
<dbReference type="Pfam" id="PF00400">
    <property type="entry name" value="WD40"/>
    <property type="match status" value="4"/>
</dbReference>
<keyword evidence="4" id="KW-1133">Transmembrane helix</keyword>
<dbReference type="CDD" id="cd00200">
    <property type="entry name" value="WD40"/>
    <property type="match status" value="1"/>
</dbReference>
<feature type="repeat" description="WD" evidence="3">
    <location>
        <begin position="175"/>
        <end position="211"/>
    </location>
</feature>
<comment type="caution">
    <text evidence="6">The sequence shown here is derived from an EMBL/GenBank/DDBJ whole genome shotgun (WGS) entry which is preliminary data.</text>
</comment>
<dbReference type="EMBL" id="ASPP01003926">
    <property type="protein sequence ID" value="ETO32797.1"/>
    <property type="molecule type" value="Genomic_DNA"/>
</dbReference>
<feature type="repeat" description="WD" evidence="3">
    <location>
        <begin position="53"/>
        <end position="94"/>
    </location>
</feature>
<evidence type="ECO:0000313" key="7">
    <source>
        <dbReference type="Proteomes" id="UP000023152"/>
    </source>
</evidence>
<dbReference type="InterPro" id="IPR019775">
    <property type="entry name" value="WD40_repeat_CS"/>
</dbReference>
<protein>
    <recommendedName>
        <fullName evidence="5">Gem-associated protein 5 first beta-propeller domain-containing protein</fullName>
    </recommendedName>
</protein>
<keyword evidence="1 3" id="KW-0853">WD repeat</keyword>
<dbReference type="PROSITE" id="PS50294">
    <property type="entry name" value="WD_REPEATS_REGION"/>
    <property type="match status" value="5"/>
</dbReference>
<dbReference type="OrthoDB" id="346371at2759"/>
<feature type="domain" description="Gem-associated protein 5 first beta-propeller" evidence="5">
    <location>
        <begin position="187"/>
        <end position="249"/>
    </location>
</feature>
<dbReference type="Pfam" id="PF23770">
    <property type="entry name" value="Beta-prop_RIG_1st"/>
    <property type="match status" value="1"/>
</dbReference>
<gene>
    <name evidence="6" type="ORF">RFI_04321</name>
</gene>
<feature type="transmembrane region" description="Helical" evidence="4">
    <location>
        <begin position="302"/>
        <end position="325"/>
    </location>
</feature>